<gene>
    <name evidence="3" type="primary">SEC61_2</name>
    <name evidence="3" type="ORF">HRR80_002884</name>
</gene>
<evidence type="ECO:0000313" key="3">
    <source>
        <dbReference type="EMBL" id="KAJ8992840.1"/>
    </source>
</evidence>
<sequence>MVWPSEAACIILNKDRGSDALLLEQPPQSHTIPTLGLDVVAEHSERTPTTAETPSSVKASDFDGSFSTLTPFTSAEVPKFRETPQQFFDIVHSSEVERSNGAVSPKLSDSPRPTSPDCTTSSRRTSSCLAVEKNVQDYEHLAEPEQLQAHLSYQELLSKSLRLQLLEREDEVATLHKELQALQRERAMYEAEQDATAEQLQIMQKELMEKGSQLTEEKQRTAAAVHQLHLWRDSIQSGPEQLIAQRDQALQEARNQYRQAQNSCATANAAMTERENMVQYLAHMDAVATSNNKLHETEVMELRARLEHAAEALNGQQQQVNHLVSEKDAAEARVRELEVRVEYLVADVTTKWLEDPPWEQEQVNSYTVKPDELRDLRQAFEISQTRLAASADTNEELHSAANKREKELSELREKNELLADKAARLSSTFNIWKDKLDNWMQTIPGIVNMREDVNEIPGLKELLESSVYHEQRLAAELEGMAARISELEGANLKLRQSHRKEVEALEERASKLQEDTVRLDALNFEVSDKLDEEQRESGQLRQRLTETEEDLEAWRAQCETQAFGDSATVIREHHEQNLKTASDINSALHHQLARYHTAKEVAEQGLDDMKGWLTEELAGVSELGAQRDWYQAQVDALRQRFQHELLVEPLEIAYRPAFADLSSEERAAMIAAEDKVIGRVTTMAPLRSWAEPRDIEIPDLWAQLLRWVKEGDDVDAKARET</sequence>
<dbReference type="Proteomes" id="UP001161757">
    <property type="component" value="Unassembled WGS sequence"/>
</dbReference>
<feature type="coiled-coil region" evidence="1">
    <location>
        <begin position="165"/>
        <end position="217"/>
    </location>
</feature>
<evidence type="ECO:0000256" key="1">
    <source>
        <dbReference type="SAM" id="Coils"/>
    </source>
</evidence>
<feature type="coiled-coil region" evidence="1">
    <location>
        <begin position="243"/>
        <end position="347"/>
    </location>
</feature>
<reference evidence="3" key="1">
    <citation type="submission" date="2023-01" db="EMBL/GenBank/DDBJ databases">
        <title>Exophiala dermititidis isolated from Cystic Fibrosis Patient.</title>
        <authorList>
            <person name="Kurbessoian T."/>
            <person name="Crocker A."/>
            <person name="Murante D."/>
            <person name="Hogan D.A."/>
            <person name="Stajich J.E."/>
        </authorList>
    </citation>
    <scope>NUCLEOTIDE SEQUENCE</scope>
    <source>
        <strain evidence="3">Ex8</strain>
    </source>
</reference>
<keyword evidence="1" id="KW-0175">Coiled coil</keyword>
<feature type="region of interest" description="Disordered" evidence="2">
    <location>
        <begin position="98"/>
        <end position="125"/>
    </location>
</feature>
<name>A0AAN6EWB9_EXODE</name>
<feature type="coiled-coil region" evidence="1">
    <location>
        <begin position="394"/>
        <end position="428"/>
    </location>
</feature>
<organism evidence="3 4">
    <name type="scientific">Exophiala dermatitidis</name>
    <name type="common">Black yeast-like fungus</name>
    <name type="synonym">Wangiella dermatitidis</name>
    <dbReference type="NCBI Taxonomy" id="5970"/>
    <lineage>
        <taxon>Eukaryota</taxon>
        <taxon>Fungi</taxon>
        <taxon>Dikarya</taxon>
        <taxon>Ascomycota</taxon>
        <taxon>Pezizomycotina</taxon>
        <taxon>Eurotiomycetes</taxon>
        <taxon>Chaetothyriomycetidae</taxon>
        <taxon>Chaetothyriales</taxon>
        <taxon>Herpotrichiellaceae</taxon>
        <taxon>Exophiala</taxon>
    </lineage>
</organism>
<dbReference type="AlphaFoldDB" id="A0AAN6EWB9"/>
<feature type="coiled-coil region" evidence="1">
    <location>
        <begin position="495"/>
        <end position="557"/>
    </location>
</feature>
<proteinExistence type="predicted"/>
<evidence type="ECO:0000313" key="4">
    <source>
        <dbReference type="Proteomes" id="UP001161757"/>
    </source>
</evidence>
<dbReference type="EMBL" id="JAJGCB010000004">
    <property type="protein sequence ID" value="KAJ8992840.1"/>
    <property type="molecule type" value="Genomic_DNA"/>
</dbReference>
<evidence type="ECO:0000256" key="2">
    <source>
        <dbReference type="SAM" id="MobiDB-lite"/>
    </source>
</evidence>
<protein>
    <submittedName>
        <fullName evidence="3">Translocon subunit</fullName>
    </submittedName>
</protein>
<feature type="compositionally biased region" description="Low complexity" evidence="2">
    <location>
        <begin position="108"/>
        <end position="125"/>
    </location>
</feature>
<comment type="caution">
    <text evidence="3">The sequence shown here is derived from an EMBL/GenBank/DDBJ whole genome shotgun (WGS) entry which is preliminary data.</text>
</comment>
<accession>A0AAN6EWB9</accession>